<sequence>MSGVVAYTERSGEFSGLPIVYSEFRSCHYPFSSRGFSPRQLREYSGKRAAATSVLLLPFTAIMNPFAQHDAVIMGERSSAASMGRRQLYPQGKDKNLSSPTDLSPLRALAYRSK</sequence>
<accession>A0A8S4SBX8</accession>
<name>A0A8S4SBX8_9NEOP</name>
<feature type="region of interest" description="Disordered" evidence="1">
    <location>
        <begin position="83"/>
        <end position="114"/>
    </location>
</feature>
<protein>
    <submittedName>
        <fullName evidence="2">Jg15389 protein</fullName>
    </submittedName>
</protein>
<evidence type="ECO:0000313" key="2">
    <source>
        <dbReference type="EMBL" id="CAH2254820.1"/>
    </source>
</evidence>
<evidence type="ECO:0000256" key="1">
    <source>
        <dbReference type="SAM" id="MobiDB-lite"/>
    </source>
</evidence>
<proteinExistence type="predicted"/>
<gene>
    <name evidence="2" type="primary">jg15389</name>
    <name evidence="2" type="ORF">PAEG_LOCUS22712</name>
</gene>
<evidence type="ECO:0000313" key="3">
    <source>
        <dbReference type="Proteomes" id="UP000838756"/>
    </source>
</evidence>
<dbReference type="AlphaFoldDB" id="A0A8S4SBX8"/>
<dbReference type="Proteomes" id="UP000838756">
    <property type="component" value="Unassembled WGS sequence"/>
</dbReference>
<comment type="caution">
    <text evidence="2">The sequence shown here is derived from an EMBL/GenBank/DDBJ whole genome shotgun (WGS) entry which is preliminary data.</text>
</comment>
<reference evidence="2" key="1">
    <citation type="submission" date="2022-03" db="EMBL/GenBank/DDBJ databases">
        <authorList>
            <person name="Lindestad O."/>
        </authorList>
    </citation>
    <scope>NUCLEOTIDE SEQUENCE</scope>
</reference>
<organism evidence="2 3">
    <name type="scientific">Pararge aegeria aegeria</name>
    <dbReference type="NCBI Taxonomy" id="348720"/>
    <lineage>
        <taxon>Eukaryota</taxon>
        <taxon>Metazoa</taxon>
        <taxon>Ecdysozoa</taxon>
        <taxon>Arthropoda</taxon>
        <taxon>Hexapoda</taxon>
        <taxon>Insecta</taxon>
        <taxon>Pterygota</taxon>
        <taxon>Neoptera</taxon>
        <taxon>Endopterygota</taxon>
        <taxon>Lepidoptera</taxon>
        <taxon>Glossata</taxon>
        <taxon>Ditrysia</taxon>
        <taxon>Papilionoidea</taxon>
        <taxon>Nymphalidae</taxon>
        <taxon>Satyrinae</taxon>
        <taxon>Satyrini</taxon>
        <taxon>Parargina</taxon>
        <taxon>Pararge</taxon>
    </lineage>
</organism>
<keyword evidence="3" id="KW-1185">Reference proteome</keyword>
<dbReference type="EMBL" id="CAKXAJ010026087">
    <property type="protein sequence ID" value="CAH2254820.1"/>
    <property type="molecule type" value="Genomic_DNA"/>
</dbReference>